<dbReference type="PATRIC" id="fig|1915.4.peg.4203"/>
<evidence type="ECO:0000313" key="1">
    <source>
        <dbReference type="EMBL" id="ANS66043.1"/>
    </source>
</evidence>
<dbReference type="PANTHER" id="PTHR47691">
    <property type="entry name" value="REGULATOR-RELATED"/>
    <property type="match status" value="1"/>
</dbReference>
<keyword evidence="2" id="KW-1185">Reference proteome</keyword>
<dbReference type="InterPro" id="IPR027417">
    <property type="entry name" value="P-loop_NTPase"/>
</dbReference>
<reference evidence="1 2" key="1">
    <citation type="submission" date="2016-07" db="EMBL/GenBank/DDBJ databases">
        <title>Enhancement of antibiotic productionsby engineered nitrateutilization in actinobacteria.</title>
        <authorList>
            <person name="Meng S.C."/>
        </authorList>
    </citation>
    <scope>NUCLEOTIDE SEQUENCE [LARGE SCALE GENOMIC DNA]</scope>
    <source>
        <strain evidence="1 2">NRRL 2936</strain>
    </source>
</reference>
<dbReference type="STRING" id="1915.SLINC_3819"/>
<dbReference type="PRINTS" id="PR00364">
    <property type="entry name" value="DISEASERSIST"/>
</dbReference>
<dbReference type="PANTHER" id="PTHR47691:SF3">
    <property type="entry name" value="HTH-TYPE TRANSCRIPTIONAL REGULATOR RV0890C-RELATED"/>
    <property type="match status" value="1"/>
</dbReference>
<dbReference type="Proteomes" id="UP000092598">
    <property type="component" value="Chromosome"/>
</dbReference>
<name>A0A1B1MC05_STRLN</name>
<accession>A0A1B1MC05</accession>
<evidence type="ECO:0000313" key="2">
    <source>
        <dbReference type="Proteomes" id="UP000092598"/>
    </source>
</evidence>
<dbReference type="SUPFAM" id="SSF52540">
    <property type="entry name" value="P-loop containing nucleoside triphosphate hydrolases"/>
    <property type="match status" value="1"/>
</dbReference>
<gene>
    <name evidence="1" type="ORF">SLINC_3819</name>
</gene>
<dbReference type="RefSeq" id="WP_159425348.1">
    <property type="nucleotide sequence ID" value="NZ_CP016438.1"/>
</dbReference>
<dbReference type="EMBL" id="CP016438">
    <property type="protein sequence ID" value="ANS66043.1"/>
    <property type="molecule type" value="Genomic_DNA"/>
</dbReference>
<sequence length="725" mass="78429">MSGDIPEEAVTGGAAGNLPVPTRGFVGRRDELTLLDALLRPNGGNRVHRRQLVTLVGPGGVGKTRLALQAARRTRSAYPDGVWLVELSPLYNTGLTGPAVVGLAVMETLRLSDETTRSVLESLIAWAQGKRLLLVLDSCEHVLTDCAAVVESLLLAPDVHILATSRRRLGVPGEQCVEVEPLPVGTGRDDALALFADRAAAVRPGFTLDGTTRPVAAAVCRRLDGIPLAVELAAARLSTLTLRELHDRLGTRPEPEPLDLLSAQDDRAEPRHRTLRTTIGWSHELCAPLERLLWARLSVFAGGFGLDAAQEVCADGPLSARWVPALLDRLVEQSIVRRRGPNRYGMLDTVREYGAGWLRELGEEDGVRLRHRECYRRLAREACAEWNTRRQALWCARVRADHADFRAAVDWSLDRSEDQAAALEITGTVGFLWRYSGHTRDALPRLDRVLATGPAPMPDTGPASVPATDPAPGADLVRALWTRGAVALFQGDPDTDTWIRRCADAARRQDDPVFLTAATYIAGGHLVICGRPAEALDVLSTAERLPVRDDWLGAAQLSVLLSVSFAHLMRAEYAPARTVAEEVLEESARRGESWAGTTAAYMLAQADLGQGDIPSAIHNATRTLTGNRLMHDTTMVAVALDLLANAVAAAGDGHRAARLLGINEHVWDITGSTQLGSPALAAARRACEHRIRDTIGERAYEDAYAKGRSMSYEEGMAYATDAPTG</sequence>
<proteinExistence type="predicted"/>
<dbReference type="GO" id="GO:0043531">
    <property type="term" value="F:ADP binding"/>
    <property type="evidence" value="ECO:0007669"/>
    <property type="project" value="InterPro"/>
</dbReference>
<organism evidence="1 2">
    <name type="scientific">Streptomyces lincolnensis</name>
    <dbReference type="NCBI Taxonomy" id="1915"/>
    <lineage>
        <taxon>Bacteria</taxon>
        <taxon>Bacillati</taxon>
        <taxon>Actinomycetota</taxon>
        <taxon>Actinomycetes</taxon>
        <taxon>Kitasatosporales</taxon>
        <taxon>Streptomycetaceae</taxon>
        <taxon>Streptomyces</taxon>
    </lineage>
</organism>
<dbReference type="AlphaFoldDB" id="A0A1B1MC05"/>
<protein>
    <submittedName>
        <fullName evidence="1">Putative regulator</fullName>
    </submittedName>
</protein>
<dbReference type="KEGG" id="sls:SLINC_3819"/>
<dbReference type="Gene3D" id="3.40.50.300">
    <property type="entry name" value="P-loop containing nucleotide triphosphate hydrolases"/>
    <property type="match status" value="1"/>
</dbReference>